<dbReference type="RefSeq" id="WP_377050792.1">
    <property type="nucleotide sequence ID" value="NZ_JBHLVZ010000032.1"/>
</dbReference>
<name>A0ABV6IUG3_9PROT</name>
<dbReference type="EMBL" id="JBHLVZ010000032">
    <property type="protein sequence ID" value="MFC0386380.1"/>
    <property type="molecule type" value="Genomic_DNA"/>
</dbReference>
<sequence length="87" mass="9436">MTITPEGSLTVNDPRVALRAGLDGVGLVRLPKEHVQPAIALGGLVTVLEDWCPALPSWCLYYPSGRQISSAFRTFLNSVARYGLTNH</sequence>
<dbReference type="Proteomes" id="UP001589789">
    <property type="component" value="Unassembled WGS sequence"/>
</dbReference>
<protein>
    <submittedName>
        <fullName evidence="3">LysR substrate-binding domain-containing protein</fullName>
    </submittedName>
</protein>
<dbReference type="InterPro" id="IPR005119">
    <property type="entry name" value="LysR_subst-bd"/>
</dbReference>
<dbReference type="PANTHER" id="PTHR30537:SF1">
    <property type="entry name" value="HTH-TYPE TRANSCRIPTIONAL REGULATOR PGRR"/>
    <property type="match status" value="1"/>
</dbReference>
<evidence type="ECO:0000313" key="4">
    <source>
        <dbReference type="Proteomes" id="UP001589789"/>
    </source>
</evidence>
<evidence type="ECO:0000259" key="2">
    <source>
        <dbReference type="Pfam" id="PF03466"/>
    </source>
</evidence>
<evidence type="ECO:0000256" key="1">
    <source>
        <dbReference type="ARBA" id="ARBA00009437"/>
    </source>
</evidence>
<reference evidence="3 4" key="1">
    <citation type="submission" date="2024-09" db="EMBL/GenBank/DDBJ databases">
        <authorList>
            <person name="Sun Q."/>
            <person name="Mori K."/>
        </authorList>
    </citation>
    <scope>NUCLEOTIDE SEQUENCE [LARGE SCALE GENOMIC DNA]</scope>
    <source>
        <strain evidence="3 4">CCM 7468</strain>
    </source>
</reference>
<gene>
    <name evidence="3" type="ORF">ACFFIC_12640</name>
</gene>
<dbReference type="SUPFAM" id="SSF53850">
    <property type="entry name" value="Periplasmic binding protein-like II"/>
    <property type="match status" value="1"/>
</dbReference>
<keyword evidence="4" id="KW-1185">Reference proteome</keyword>
<proteinExistence type="inferred from homology"/>
<comment type="similarity">
    <text evidence="1">Belongs to the LysR transcriptional regulatory family.</text>
</comment>
<dbReference type="PANTHER" id="PTHR30537">
    <property type="entry name" value="HTH-TYPE TRANSCRIPTIONAL REGULATOR"/>
    <property type="match status" value="1"/>
</dbReference>
<dbReference type="Pfam" id="PF03466">
    <property type="entry name" value="LysR_substrate"/>
    <property type="match status" value="1"/>
</dbReference>
<accession>A0ABV6IUG3</accession>
<organism evidence="3 4">
    <name type="scientific">Muricoccus vinaceus</name>
    <dbReference type="NCBI Taxonomy" id="424704"/>
    <lineage>
        <taxon>Bacteria</taxon>
        <taxon>Pseudomonadati</taxon>
        <taxon>Pseudomonadota</taxon>
        <taxon>Alphaproteobacteria</taxon>
        <taxon>Acetobacterales</taxon>
        <taxon>Roseomonadaceae</taxon>
        <taxon>Muricoccus</taxon>
    </lineage>
</organism>
<comment type="caution">
    <text evidence="3">The sequence shown here is derived from an EMBL/GenBank/DDBJ whole genome shotgun (WGS) entry which is preliminary data.</text>
</comment>
<dbReference type="Gene3D" id="3.40.190.290">
    <property type="match status" value="1"/>
</dbReference>
<dbReference type="InterPro" id="IPR058163">
    <property type="entry name" value="LysR-type_TF_proteobact-type"/>
</dbReference>
<feature type="domain" description="LysR substrate-binding" evidence="2">
    <location>
        <begin position="3"/>
        <end position="80"/>
    </location>
</feature>
<evidence type="ECO:0000313" key="3">
    <source>
        <dbReference type="EMBL" id="MFC0386380.1"/>
    </source>
</evidence>